<accession>A0A067Q6F2</accession>
<dbReference type="FunCoup" id="A0A067Q6F2">
    <property type="interactions" value="225"/>
</dbReference>
<dbReference type="InParanoid" id="A0A067Q6F2"/>
<dbReference type="PANTHER" id="PTHR43341:SF36">
    <property type="entry name" value="PROLINE-SPECIFIC PERMEASE"/>
    <property type="match status" value="1"/>
</dbReference>
<evidence type="ECO:0000256" key="2">
    <source>
        <dbReference type="ARBA" id="ARBA00022448"/>
    </source>
</evidence>
<feature type="transmembrane region" description="Helical" evidence="8">
    <location>
        <begin position="405"/>
        <end position="432"/>
    </location>
</feature>
<evidence type="ECO:0000313" key="11">
    <source>
        <dbReference type="Proteomes" id="UP000027265"/>
    </source>
</evidence>
<dbReference type="Pfam" id="PF00324">
    <property type="entry name" value="AA_permease"/>
    <property type="match status" value="1"/>
</dbReference>
<dbReference type="InterPro" id="IPR050524">
    <property type="entry name" value="APC_YAT"/>
</dbReference>
<feature type="transmembrane region" description="Helical" evidence="8">
    <location>
        <begin position="482"/>
        <end position="501"/>
    </location>
</feature>
<keyword evidence="2" id="KW-0813">Transport</keyword>
<dbReference type="OrthoDB" id="10062876at2759"/>
<feature type="transmembrane region" description="Helical" evidence="8">
    <location>
        <begin position="189"/>
        <end position="207"/>
    </location>
</feature>
<keyword evidence="6 8" id="KW-0472">Membrane</keyword>
<dbReference type="PANTHER" id="PTHR43341">
    <property type="entry name" value="AMINO ACID PERMEASE"/>
    <property type="match status" value="1"/>
</dbReference>
<feature type="transmembrane region" description="Helical" evidence="8">
    <location>
        <begin position="46"/>
        <end position="67"/>
    </location>
</feature>
<evidence type="ECO:0000256" key="7">
    <source>
        <dbReference type="SAM" id="MobiDB-lite"/>
    </source>
</evidence>
<evidence type="ECO:0000256" key="6">
    <source>
        <dbReference type="ARBA" id="ARBA00023136"/>
    </source>
</evidence>
<dbReference type="PIRSF" id="PIRSF006060">
    <property type="entry name" value="AA_transporter"/>
    <property type="match status" value="1"/>
</dbReference>
<keyword evidence="11" id="KW-1185">Reference proteome</keyword>
<keyword evidence="5 8" id="KW-1133">Transmembrane helix</keyword>
<comment type="subcellular location">
    <subcellularLocation>
        <location evidence="1">Membrane</location>
        <topology evidence="1">Multi-pass membrane protein</topology>
    </subcellularLocation>
</comment>
<proteinExistence type="predicted"/>
<dbReference type="GO" id="GO:0015171">
    <property type="term" value="F:amino acid transmembrane transporter activity"/>
    <property type="evidence" value="ECO:0007669"/>
    <property type="project" value="TreeGrafter"/>
</dbReference>
<feature type="transmembrane region" description="Helical" evidence="8">
    <location>
        <begin position="453"/>
        <end position="476"/>
    </location>
</feature>
<feature type="transmembrane region" description="Helical" evidence="8">
    <location>
        <begin position="278"/>
        <end position="299"/>
    </location>
</feature>
<evidence type="ECO:0000259" key="9">
    <source>
        <dbReference type="Pfam" id="PF00324"/>
    </source>
</evidence>
<evidence type="ECO:0000256" key="1">
    <source>
        <dbReference type="ARBA" id="ARBA00004141"/>
    </source>
</evidence>
<evidence type="ECO:0000256" key="3">
    <source>
        <dbReference type="ARBA" id="ARBA00022692"/>
    </source>
</evidence>
<keyword evidence="3 8" id="KW-0812">Transmembrane</keyword>
<evidence type="ECO:0000313" key="10">
    <source>
        <dbReference type="EMBL" id="KDQ62539.1"/>
    </source>
</evidence>
<evidence type="ECO:0000256" key="8">
    <source>
        <dbReference type="SAM" id="Phobius"/>
    </source>
</evidence>
<evidence type="ECO:0000256" key="4">
    <source>
        <dbReference type="ARBA" id="ARBA00022970"/>
    </source>
</evidence>
<dbReference type="STRING" id="933084.A0A067Q6F2"/>
<feature type="transmembrane region" description="Helical" evidence="8">
    <location>
        <begin position="155"/>
        <end position="177"/>
    </location>
</feature>
<dbReference type="HOGENOM" id="CLU_007946_12_1_1"/>
<dbReference type="InterPro" id="IPR004841">
    <property type="entry name" value="AA-permease/SLC12A_dom"/>
</dbReference>
<gene>
    <name evidence="10" type="ORF">JAAARDRAFT_30445</name>
</gene>
<dbReference type="FunFam" id="1.20.1740.10:FF:000006">
    <property type="entry name" value="General amino acid permease"/>
    <property type="match status" value="1"/>
</dbReference>
<dbReference type="EMBL" id="KL197711">
    <property type="protein sequence ID" value="KDQ62539.1"/>
    <property type="molecule type" value="Genomic_DNA"/>
</dbReference>
<feature type="transmembrane region" description="Helical" evidence="8">
    <location>
        <begin position="128"/>
        <end position="149"/>
    </location>
</feature>
<feature type="compositionally biased region" description="Basic and acidic residues" evidence="7">
    <location>
        <begin position="1"/>
        <end position="15"/>
    </location>
</feature>
<feature type="domain" description="Amino acid permease/ SLC12A" evidence="9">
    <location>
        <begin position="45"/>
        <end position="509"/>
    </location>
</feature>
<feature type="transmembrane region" description="Helical" evidence="8">
    <location>
        <begin position="73"/>
        <end position="93"/>
    </location>
</feature>
<dbReference type="AlphaFoldDB" id="A0A067Q6F2"/>
<sequence>MANRQEKSLDSKEGGEGTFIQSSSISSGRDSSHFGKTRRALKSRHIQLIAIGGCIGTGLFVGSGAILSTVGPANLFMAYIFMSFIIWIVMNILGEMTTYLPVKGVSVQYYVNRFCDPSLAFAAGWNYWFAYAMLVSAEISAAALVIQYWTTAVPVAVWITIILLTCLALNIFAVAYYGEAEFWMASIKVIAIVGLLILGVVLFFGGGPTHDRLGFRYWVHPGAMNTYMTGGTTGRFLAFWTAFARSGFAFVLGPELITVAAGETEAPRRNIPKAARRFVYRVIFFYVLGTLVIGCIVASDDPMLLQAINQGKSGAGASPFVLGIQRAGIRGLNHVINGVILTSAWSSGNSFLFAGSRSLYSLALTGQAPKVFRRCNRNGVPYVAVFGTFAVACLVYLNVSNGAALVFVWFMNLTTISGFIAWIVVLICYLRFRKAVSLHIGLDNLPFRSPLQPYATWLSLVVLVILTLTNGFQVFFPGQFSASSFLAAYITIPIFLILYLGHKIWFRTPWLIDVKEVDVFPGGEEDEGLDEDTREEPRNILERVWFWVA</sequence>
<organism evidence="10 11">
    <name type="scientific">Jaapia argillacea MUCL 33604</name>
    <dbReference type="NCBI Taxonomy" id="933084"/>
    <lineage>
        <taxon>Eukaryota</taxon>
        <taxon>Fungi</taxon>
        <taxon>Dikarya</taxon>
        <taxon>Basidiomycota</taxon>
        <taxon>Agaricomycotina</taxon>
        <taxon>Agaricomycetes</taxon>
        <taxon>Agaricomycetidae</taxon>
        <taxon>Jaapiales</taxon>
        <taxon>Jaapiaceae</taxon>
        <taxon>Jaapia</taxon>
    </lineage>
</organism>
<dbReference type="GO" id="GO:0016020">
    <property type="term" value="C:membrane"/>
    <property type="evidence" value="ECO:0007669"/>
    <property type="project" value="UniProtKB-SubCell"/>
</dbReference>
<dbReference type="Gene3D" id="1.20.1740.10">
    <property type="entry name" value="Amino acid/polyamine transporter I"/>
    <property type="match status" value="1"/>
</dbReference>
<reference evidence="11" key="1">
    <citation type="journal article" date="2014" name="Proc. Natl. Acad. Sci. U.S.A.">
        <title>Extensive sampling of basidiomycete genomes demonstrates inadequacy of the white-rot/brown-rot paradigm for wood decay fungi.</title>
        <authorList>
            <person name="Riley R."/>
            <person name="Salamov A.A."/>
            <person name="Brown D.W."/>
            <person name="Nagy L.G."/>
            <person name="Floudas D."/>
            <person name="Held B.W."/>
            <person name="Levasseur A."/>
            <person name="Lombard V."/>
            <person name="Morin E."/>
            <person name="Otillar R."/>
            <person name="Lindquist E.A."/>
            <person name="Sun H."/>
            <person name="LaButti K.M."/>
            <person name="Schmutz J."/>
            <person name="Jabbour D."/>
            <person name="Luo H."/>
            <person name="Baker S.E."/>
            <person name="Pisabarro A.G."/>
            <person name="Walton J.D."/>
            <person name="Blanchette R.A."/>
            <person name="Henrissat B."/>
            <person name="Martin F."/>
            <person name="Cullen D."/>
            <person name="Hibbett D.S."/>
            <person name="Grigoriev I.V."/>
        </authorList>
    </citation>
    <scope>NUCLEOTIDE SEQUENCE [LARGE SCALE GENOMIC DNA]</scope>
    <source>
        <strain evidence="11">MUCL 33604</strain>
    </source>
</reference>
<feature type="transmembrane region" description="Helical" evidence="8">
    <location>
        <begin position="380"/>
        <end position="399"/>
    </location>
</feature>
<name>A0A067Q6F2_9AGAM</name>
<keyword evidence="4" id="KW-0029">Amino-acid transport</keyword>
<dbReference type="Proteomes" id="UP000027265">
    <property type="component" value="Unassembled WGS sequence"/>
</dbReference>
<evidence type="ECO:0000256" key="5">
    <source>
        <dbReference type="ARBA" id="ARBA00022989"/>
    </source>
</evidence>
<protein>
    <recommendedName>
        <fullName evidence="9">Amino acid permease/ SLC12A domain-containing protein</fullName>
    </recommendedName>
</protein>
<feature type="region of interest" description="Disordered" evidence="7">
    <location>
        <begin position="1"/>
        <end position="34"/>
    </location>
</feature>